<feature type="compositionally biased region" description="Low complexity" evidence="1">
    <location>
        <begin position="74"/>
        <end position="83"/>
    </location>
</feature>
<accession>A0A0A9HKK9</accession>
<name>A0A0A9HKK9_ARUDO</name>
<reference evidence="2" key="1">
    <citation type="submission" date="2014-09" db="EMBL/GenBank/DDBJ databases">
        <authorList>
            <person name="Magalhaes I.L.F."/>
            <person name="Oliveira U."/>
            <person name="Santos F.R."/>
            <person name="Vidigal T.H.D.A."/>
            <person name="Brescovit A.D."/>
            <person name="Santos A.J."/>
        </authorList>
    </citation>
    <scope>NUCLEOTIDE SEQUENCE</scope>
    <source>
        <tissue evidence="2">Shoot tissue taken approximately 20 cm above the soil surface</tissue>
    </source>
</reference>
<dbReference type="EMBL" id="GBRH01160614">
    <property type="protein sequence ID" value="JAE37282.1"/>
    <property type="molecule type" value="Transcribed_RNA"/>
</dbReference>
<feature type="region of interest" description="Disordered" evidence="1">
    <location>
        <begin position="74"/>
        <end position="104"/>
    </location>
</feature>
<feature type="region of interest" description="Disordered" evidence="1">
    <location>
        <begin position="49"/>
        <end position="68"/>
    </location>
</feature>
<protein>
    <submittedName>
        <fullName evidence="2">Uncharacterized protein</fullName>
    </submittedName>
</protein>
<organism evidence="2">
    <name type="scientific">Arundo donax</name>
    <name type="common">Giant reed</name>
    <name type="synonym">Donax arundinaceus</name>
    <dbReference type="NCBI Taxonomy" id="35708"/>
    <lineage>
        <taxon>Eukaryota</taxon>
        <taxon>Viridiplantae</taxon>
        <taxon>Streptophyta</taxon>
        <taxon>Embryophyta</taxon>
        <taxon>Tracheophyta</taxon>
        <taxon>Spermatophyta</taxon>
        <taxon>Magnoliopsida</taxon>
        <taxon>Liliopsida</taxon>
        <taxon>Poales</taxon>
        <taxon>Poaceae</taxon>
        <taxon>PACMAD clade</taxon>
        <taxon>Arundinoideae</taxon>
        <taxon>Arundineae</taxon>
        <taxon>Arundo</taxon>
    </lineage>
</organism>
<proteinExistence type="predicted"/>
<dbReference type="PROSITE" id="PS51257">
    <property type="entry name" value="PROKAR_LIPOPROTEIN"/>
    <property type="match status" value="1"/>
</dbReference>
<evidence type="ECO:0000256" key="1">
    <source>
        <dbReference type="SAM" id="MobiDB-lite"/>
    </source>
</evidence>
<reference evidence="2" key="2">
    <citation type="journal article" date="2015" name="Data Brief">
        <title>Shoot transcriptome of the giant reed, Arundo donax.</title>
        <authorList>
            <person name="Barrero R.A."/>
            <person name="Guerrero F.D."/>
            <person name="Moolhuijzen P."/>
            <person name="Goolsby J.A."/>
            <person name="Tidwell J."/>
            <person name="Bellgard S.E."/>
            <person name="Bellgard M.I."/>
        </authorList>
    </citation>
    <scope>NUCLEOTIDE SEQUENCE</scope>
    <source>
        <tissue evidence="2">Shoot tissue taken approximately 20 cm above the soil surface</tissue>
    </source>
</reference>
<evidence type="ECO:0000313" key="2">
    <source>
        <dbReference type="EMBL" id="JAE37282.1"/>
    </source>
</evidence>
<dbReference type="AlphaFoldDB" id="A0A0A9HKK9"/>
<sequence length="104" mass="9927">MAGAKFSIATTGGSCTTSFSIGADVAGNAGVSSACTVLLRTRRPPLPLGVGADALPPPPSSTAAGSAVAAEAAAGLMSSSSEASPPPAPSPRLNAGRQMCRATS</sequence>